<evidence type="ECO:0000259" key="2">
    <source>
        <dbReference type="Pfam" id="PF24883"/>
    </source>
</evidence>
<dbReference type="SMART" id="SM00248">
    <property type="entry name" value="ANK"/>
    <property type="match status" value="8"/>
</dbReference>
<keyword evidence="4" id="KW-1185">Reference proteome</keyword>
<dbReference type="EMBL" id="JAVHNS010000003">
    <property type="protein sequence ID" value="KAK6360101.1"/>
    <property type="molecule type" value="Genomic_DNA"/>
</dbReference>
<name>A0AAV9VG44_9PEZI</name>
<dbReference type="Gene3D" id="1.25.40.20">
    <property type="entry name" value="Ankyrin repeat-containing domain"/>
    <property type="match status" value="2"/>
</dbReference>
<evidence type="ECO:0000313" key="4">
    <source>
        <dbReference type="Proteomes" id="UP001373714"/>
    </source>
</evidence>
<comment type="caution">
    <text evidence="3">The sequence shown here is derived from an EMBL/GenBank/DDBJ whole genome shotgun (WGS) entry which is preliminary data.</text>
</comment>
<accession>A0AAV9VG44</accession>
<feature type="domain" description="Nephrocystin 3-like N-terminal" evidence="2">
    <location>
        <begin position="3"/>
        <end position="139"/>
    </location>
</feature>
<dbReference type="PANTHER" id="PTHR10039">
    <property type="entry name" value="AMELOGENIN"/>
    <property type="match status" value="1"/>
</dbReference>
<dbReference type="Proteomes" id="UP001373714">
    <property type="component" value="Unassembled WGS sequence"/>
</dbReference>
<proteinExistence type="predicted"/>
<dbReference type="SUPFAM" id="SSF48403">
    <property type="entry name" value="Ankyrin repeat"/>
    <property type="match status" value="1"/>
</dbReference>
<keyword evidence="1" id="KW-0677">Repeat</keyword>
<dbReference type="Pfam" id="PF00023">
    <property type="entry name" value="Ank"/>
    <property type="match status" value="1"/>
</dbReference>
<reference evidence="3 4" key="1">
    <citation type="submission" date="2019-10" db="EMBL/GenBank/DDBJ databases">
        <authorList>
            <person name="Palmer J.M."/>
        </authorList>
    </citation>
    <scope>NUCLEOTIDE SEQUENCE [LARGE SCALE GENOMIC DNA]</scope>
    <source>
        <strain evidence="3 4">TWF730</strain>
    </source>
</reference>
<evidence type="ECO:0000313" key="3">
    <source>
        <dbReference type="EMBL" id="KAK6360101.1"/>
    </source>
</evidence>
<protein>
    <recommendedName>
        <fullName evidence="2">Nephrocystin 3-like N-terminal domain-containing protein</fullName>
    </recommendedName>
</protein>
<dbReference type="Pfam" id="PF24883">
    <property type="entry name" value="NPHP3_N"/>
    <property type="match status" value="1"/>
</dbReference>
<evidence type="ECO:0000256" key="1">
    <source>
        <dbReference type="ARBA" id="ARBA00022737"/>
    </source>
</evidence>
<sequence>MMSVSRALSAENPLICHFFFKKGEQDIQQSRTGLESLLYQLLDSDQLRNDLTTLAQAIDIINPGFKDSGNTFSSDGFFSSLASLCGTIRLVAGLIKQRVYLFVDALDECKDRREQNLGQHLLSIVQENPDNIRVIFSARDTINILEELPGQPDELKIIDITPEKNSTDLEEYLRHEAGAALNRRINRERFPKYFDKELMRIADLYGRLILASLQQPSKEPLETRIQRLPATIGDIYRASLESLTPDEQEFMVVFLKWVVWSVAGITIIEVSDHYREIYKRGLQDSSPRVLRLDGGEYSEEAPKSLGYDEEIMDLIANDPYEDPDVKDMIYHIENAGRDFLKFDRTTGLVSVDISIREWVQEDLVSKSKILESRGFERSRDQRGNTVFKFTLTPSFVQYGDSLNELFVKRDAQMSLAVDILRALNSPSFQNKYMPYPEGPWYEDEYNAESLGLPPKLRYEIRHWNDHIKTLQTWWNYESIYDSRWFELLTRLSIFIRPENFQKWRVQVLNIPEYALKYAAPAHIWEEKQRSHLQHLFQKPIHVACSYGLHLMVDYIIRVEKGEVPISIIPTPPDTIRSEAALKKRVGDFLTEDHWLKPGTPNIRPAALFQSLSCEELTSVLDGASTKITEDSNGALRVAFTEWVCSNLPTDVIAAWVGLFKSRSSDPRVYRFWFCQEVEKTRWNELLPSYLEKADDFCKKYEDDEPMLMANFKELLGNYFLKNRTSLLDVPDPYGRLPLYLAAAHPQTVQKLIEYGANPENMGMGLSRPDTKRRKGYRDCLELPLVSILYDLIRWGRNFKDETIQSMLQSAALLIPRTKNLEELRLQDGATLLHLAACIGDLDFFKLLCLSGRWNIYITDNNGNTPIHYLFRGKRRPNDSKKINAVLEISTTMLNMRRSGDDDLINIRNKLNASALGLAVQGYWVEAVRLLLDFGADPHDDDLYGYNCLHLLAQGRFRDWIDASDQKIELEIATVLVGAGVDCAKQARNKITPLFDAVVAQKIHLVEFFVGEYLALGKISQGSPDVSQNEIELFMDERSSNILHEAAEIRSFSGGWMASTVEESARFFSKVIATLLRYAIHIKVIQQLLLQVNNDYYIPIETAIASNNSRAVKEILAIQPNITSWKSPRGVSLLGFASWVFSFVVCRGEMPQLGDLGSDDQNSIPTLSEAKQIFNDLLGCTAPVSLDMFETEMFNPGPVSLYRWDYLLDKGYLDLQEISRRYKAPFRDEFGWTLVDLLTHLKREAMFDVLRITEREISPSEAFARPSRIGRLAKNFAGPSEDGLEFHLPGLNHPADFFSSFLEPAKLECILLYPKARSNL</sequence>
<dbReference type="InterPro" id="IPR036770">
    <property type="entry name" value="Ankyrin_rpt-contain_sf"/>
</dbReference>
<gene>
    <name evidence="3" type="ORF">TWF730_006255</name>
</gene>
<organism evidence="3 4">
    <name type="scientific">Orbilia blumenaviensis</name>
    <dbReference type="NCBI Taxonomy" id="1796055"/>
    <lineage>
        <taxon>Eukaryota</taxon>
        <taxon>Fungi</taxon>
        <taxon>Dikarya</taxon>
        <taxon>Ascomycota</taxon>
        <taxon>Pezizomycotina</taxon>
        <taxon>Orbiliomycetes</taxon>
        <taxon>Orbiliales</taxon>
        <taxon>Orbiliaceae</taxon>
        <taxon>Orbilia</taxon>
    </lineage>
</organism>
<dbReference type="InterPro" id="IPR056884">
    <property type="entry name" value="NPHP3-like_N"/>
</dbReference>
<dbReference type="InterPro" id="IPR002110">
    <property type="entry name" value="Ankyrin_rpt"/>
</dbReference>
<dbReference type="PANTHER" id="PTHR10039:SF14">
    <property type="entry name" value="NACHT DOMAIN-CONTAINING PROTEIN"/>
    <property type="match status" value="1"/>
</dbReference>